<protein>
    <submittedName>
        <fullName evidence="1">Predicted protein</fullName>
    </submittedName>
</protein>
<dbReference type="HOGENOM" id="CLU_3123445_0_0_11"/>
<dbReference type="AlphaFoldDB" id="D9XC69"/>
<gene>
    <name evidence="1" type="ORF">SSQG_00818</name>
</gene>
<proteinExistence type="predicted"/>
<reference evidence="2" key="1">
    <citation type="submission" date="2009-02" db="EMBL/GenBank/DDBJ databases">
        <title>Annotation of Streptomyces viridochromogenes strain DSM 40736.</title>
        <authorList>
            <consortium name="The Broad Institute Genome Sequencing Platform"/>
            <consortium name="Broad Institute Microbial Sequencing Center"/>
            <person name="Fischbach M."/>
            <person name="Godfrey P."/>
            <person name="Ward D."/>
            <person name="Young S."/>
            <person name="Zeng Q."/>
            <person name="Koehrsen M."/>
            <person name="Alvarado L."/>
            <person name="Berlin A.M."/>
            <person name="Bochicchio J."/>
            <person name="Borenstein D."/>
            <person name="Chapman S.B."/>
            <person name="Chen Z."/>
            <person name="Engels R."/>
            <person name="Freedman E."/>
            <person name="Gellesch M."/>
            <person name="Goldberg J."/>
            <person name="Griggs A."/>
            <person name="Gujja S."/>
            <person name="Heilman E.R."/>
            <person name="Heiman D.I."/>
            <person name="Hepburn T.A."/>
            <person name="Howarth C."/>
            <person name="Jen D."/>
            <person name="Larson L."/>
            <person name="Lewis B."/>
            <person name="Mehta T."/>
            <person name="Park D."/>
            <person name="Pearson M."/>
            <person name="Richards J."/>
            <person name="Roberts A."/>
            <person name="Saif S."/>
            <person name="Shea T.D."/>
            <person name="Shenoy N."/>
            <person name="Sisk P."/>
            <person name="Stolte C."/>
            <person name="Sykes S.N."/>
            <person name="Thomson T."/>
            <person name="Walk T."/>
            <person name="White J."/>
            <person name="Yandava C."/>
            <person name="Straight P."/>
            <person name="Clardy J."/>
            <person name="Hung D."/>
            <person name="Kolter R."/>
            <person name="Mekalanos J."/>
            <person name="Walker S."/>
            <person name="Walsh C.T."/>
            <person name="Wieland-Brown L.C."/>
            <person name="Haas B."/>
            <person name="Nusbaum C."/>
            <person name="Birren B."/>
        </authorList>
    </citation>
    <scope>NUCLEOTIDE SEQUENCE [LARGE SCALE GENOMIC DNA]</scope>
    <source>
        <strain evidence="2">DSM 40736 / JCM 4977 / BCRC 1201 / Tue 494</strain>
    </source>
</reference>
<keyword evidence="2" id="KW-1185">Reference proteome</keyword>
<name>D9XC69_STRVT</name>
<organism evidence="1 2">
    <name type="scientific">Streptomyces viridochromogenes (strain DSM 40736 / JCM 4977 / BCRC 1201 / Tue 494)</name>
    <dbReference type="NCBI Taxonomy" id="591159"/>
    <lineage>
        <taxon>Bacteria</taxon>
        <taxon>Bacillati</taxon>
        <taxon>Actinomycetota</taxon>
        <taxon>Actinomycetes</taxon>
        <taxon>Kitasatosporales</taxon>
        <taxon>Streptomycetaceae</taxon>
        <taxon>Streptomyces</taxon>
    </lineage>
</organism>
<dbReference type="EMBL" id="GG657757">
    <property type="protein sequence ID" value="EFL30300.1"/>
    <property type="molecule type" value="Genomic_DNA"/>
</dbReference>
<dbReference type="Proteomes" id="UP000004184">
    <property type="component" value="Unassembled WGS sequence"/>
</dbReference>
<evidence type="ECO:0000313" key="2">
    <source>
        <dbReference type="Proteomes" id="UP000004184"/>
    </source>
</evidence>
<evidence type="ECO:0000313" key="1">
    <source>
        <dbReference type="EMBL" id="EFL30300.1"/>
    </source>
</evidence>
<accession>D9XC69</accession>
<sequence>MPAEGDPLHGSVRLAAELTAGSLTLPGDETMLCVTTPRVTAQSGEGDDHA</sequence>